<keyword evidence="1" id="KW-1133">Transmembrane helix</keyword>
<proteinExistence type="predicted"/>
<accession>A0AAE0I6U5</accession>
<organism evidence="2 3">
    <name type="scientific">Cercophora scortea</name>
    <dbReference type="NCBI Taxonomy" id="314031"/>
    <lineage>
        <taxon>Eukaryota</taxon>
        <taxon>Fungi</taxon>
        <taxon>Dikarya</taxon>
        <taxon>Ascomycota</taxon>
        <taxon>Pezizomycotina</taxon>
        <taxon>Sordariomycetes</taxon>
        <taxon>Sordariomycetidae</taxon>
        <taxon>Sordariales</taxon>
        <taxon>Lasiosphaeriaceae</taxon>
        <taxon>Cercophora</taxon>
    </lineage>
</organism>
<reference evidence="2" key="1">
    <citation type="journal article" date="2023" name="Mol. Phylogenet. Evol.">
        <title>Genome-scale phylogeny and comparative genomics of the fungal order Sordariales.</title>
        <authorList>
            <person name="Hensen N."/>
            <person name="Bonometti L."/>
            <person name="Westerberg I."/>
            <person name="Brannstrom I.O."/>
            <person name="Guillou S."/>
            <person name="Cros-Aarteil S."/>
            <person name="Calhoun S."/>
            <person name="Haridas S."/>
            <person name="Kuo A."/>
            <person name="Mondo S."/>
            <person name="Pangilinan J."/>
            <person name="Riley R."/>
            <person name="LaButti K."/>
            <person name="Andreopoulos B."/>
            <person name="Lipzen A."/>
            <person name="Chen C."/>
            <person name="Yan M."/>
            <person name="Daum C."/>
            <person name="Ng V."/>
            <person name="Clum A."/>
            <person name="Steindorff A."/>
            <person name="Ohm R.A."/>
            <person name="Martin F."/>
            <person name="Silar P."/>
            <person name="Natvig D.O."/>
            <person name="Lalanne C."/>
            <person name="Gautier V."/>
            <person name="Ament-Velasquez S.L."/>
            <person name="Kruys A."/>
            <person name="Hutchinson M.I."/>
            <person name="Powell A.J."/>
            <person name="Barry K."/>
            <person name="Miller A.N."/>
            <person name="Grigoriev I.V."/>
            <person name="Debuchy R."/>
            <person name="Gladieux P."/>
            <person name="Hiltunen Thoren M."/>
            <person name="Johannesson H."/>
        </authorList>
    </citation>
    <scope>NUCLEOTIDE SEQUENCE</scope>
    <source>
        <strain evidence="2">SMH4131-1</strain>
    </source>
</reference>
<feature type="transmembrane region" description="Helical" evidence="1">
    <location>
        <begin position="219"/>
        <end position="240"/>
    </location>
</feature>
<evidence type="ECO:0000256" key="1">
    <source>
        <dbReference type="SAM" id="Phobius"/>
    </source>
</evidence>
<dbReference type="EMBL" id="JAUEPO010000006">
    <property type="protein sequence ID" value="KAK3319567.1"/>
    <property type="molecule type" value="Genomic_DNA"/>
</dbReference>
<comment type="caution">
    <text evidence="2">The sequence shown here is derived from an EMBL/GenBank/DDBJ whole genome shotgun (WGS) entry which is preliminary data.</text>
</comment>
<feature type="transmembrane region" description="Helical" evidence="1">
    <location>
        <begin position="71"/>
        <end position="92"/>
    </location>
</feature>
<reference evidence="2" key="2">
    <citation type="submission" date="2023-06" db="EMBL/GenBank/DDBJ databases">
        <authorList>
            <consortium name="Lawrence Berkeley National Laboratory"/>
            <person name="Haridas S."/>
            <person name="Hensen N."/>
            <person name="Bonometti L."/>
            <person name="Westerberg I."/>
            <person name="Brannstrom I.O."/>
            <person name="Guillou S."/>
            <person name="Cros-Aarteil S."/>
            <person name="Calhoun S."/>
            <person name="Kuo A."/>
            <person name="Mondo S."/>
            <person name="Pangilinan J."/>
            <person name="Riley R."/>
            <person name="Labutti K."/>
            <person name="Andreopoulos B."/>
            <person name="Lipzen A."/>
            <person name="Chen C."/>
            <person name="Yanf M."/>
            <person name="Daum C."/>
            <person name="Ng V."/>
            <person name="Clum A."/>
            <person name="Steindorff A."/>
            <person name="Ohm R."/>
            <person name="Martin F."/>
            <person name="Silar P."/>
            <person name="Natvig D."/>
            <person name="Lalanne C."/>
            <person name="Gautier V."/>
            <person name="Ament-Velasquez S.L."/>
            <person name="Kruys A."/>
            <person name="Hutchinson M.I."/>
            <person name="Powell A.J."/>
            <person name="Barry K."/>
            <person name="Miller A.N."/>
            <person name="Grigoriev I.V."/>
            <person name="Debuchy R."/>
            <person name="Gladieux P."/>
            <person name="Thoren M.H."/>
            <person name="Johannesson H."/>
        </authorList>
    </citation>
    <scope>NUCLEOTIDE SEQUENCE</scope>
    <source>
        <strain evidence="2">SMH4131-1</strain>
    </source>
</reference>
<dbReference type="Proteomes" id="UP001286456">
    <property type="component" value="Unassembled WGS sequence"/>
</dbReference>
<keyword evidence="1" id="KW-0472">Membrane</keyword>
<protein>
    <submittedName>
        <fullName evidence="2">Uncharacterized protein</fullName>
    </submittedName>
</protein>
<feature type="transmembrane region" description="Helical" evidence="1">
    <location>
        <begin position="326"/>
        <end position="354"/>
    </location>
</feature>
<feature type="transmembrane region" description="Helical" evidence="1">
    <location>
        <begin position="384"/>
        <end position="404"/>
    </location>
</feature>
<keyword evidence="1" id="KW-0812">Transmembrane</keyword>
<name>A0AAE0I6U5_9PEZI</name>
<feature type="transmembrane region" description="Helical" evidence="1">
    <location>
        <begin position="416"/>
        <end position="434"/>
    </location>
</feature>
<keyword evidence="3" id="KW-1185">Reference proteome</keyword>
<feature type="transmembrane region" description="Helical" evidence="1">
    <location>
        <begin position="268"/>
        <end position="289"/>
    </location>
</feature>
<dbReference type="AlphaFoldDB" id="A0AAE0I6U5"/>
<evidence type="ECO:0000313" key="3">
    <source>
        <dbReference type="Proteomes" id="UP001286456"/>
    </source>
</evidence>
<feature type="transmembrane region" description="Helical" evidence="1">
    <location>
        <begin position="25"/>
        <end position="46"/>
    </location>
</feature>
<sequence length="490" mass="54936">MESTENSLPTATQDDTTSTFSHESVFGMFLTLSLCLLTQPYGSLLYRPPTKYTHSYTHSDGYDSFVRAGFFLWRLSPVACISEAIVICFLTYRALLAAWKVGALPEPLRVTSWPFYDPRHEQNAKWTAHCHRYAAAILLLRANNISQSSLDDIIHAGGGGTMQEQDSGPSQGDRDHLPRCRPWENVGLAHKDRWVDLVTTFSVVVVVVKLAAMTLPWTVRVPAALLVVGWFGVQLLLYMFHLKEFDDNSMPGVAYIAKGLVNDLGNRYLGFAISGAAGLCSLYLGYCATFRGEGYILDRDLVPIARAMGGAHVLILRLPVMVAYSFAMWLVIPASLFGAVFVLSAPLLLVFCSGRERAWPWQRRYSRLFRDTEFEGDDDGWWEIVPFGLVMAVYWTLLFMVYQWKDFPVARATWEYWANSCIMTLFAVVLWRWMMGPTRQWNGCLDTLGADSNSGVVVALVVLAVYVFGIMLSSYDPAGTNKPAWLDVLG</sequence>
<gene>
    <name evidence="2" type="ORF">B0T19DRAFT_445372</name>
</gene>
<feature type="transmembrane region" description="Helical" evidence="1">
    <location>
        <begin position="455"/>
        <end position="475"/>
    </location>
</feature>
<evidence type="ECO:0000313" key="2">
    <source>
        <dbReference type="EMBL" id="KAK3319567.1"/>
    </source>
</evidence>